<proteinExistence type="predicted"/>
<dbReference type="InterPro" id="IPR019692">
    <property type="entry name" value="CFP-6_PH"/>
</dbReference>
<dbReference type="Proteomes" id="UP000675781">
    <property type="component" value="Unassembled WGS sequence"/>
</dbReference>
<dbReference type="EMBL" id="JAGSOG010000341">
    <property type="protein sequence ID" value="MBR7838868.1"/>
    <property type="molecule type" value="Genomic_DNA"/>
</dbReference>
<organism evidence="2 3">
    <name type="scientific">Actinospica durhamensis</name>
    <dbReference type="NCBI Taxonomy" id="1508375"/>
    <lineage>
        <taxon>Bacteria</taxon>
        <taxon>Bacillati</taxon>
        <taxon>Actinomycetota</taxon>
        <taxon>Actinomycetes</taxon>
        <taxon>Catenulisporales</taxon>
        <taxon>Actinospicaceae</taxon>
        <taxon>Actinospica</taxon>
    </lineage>
</organism>
<name>A0A941EX09_9ACTN</name>
<keyword evidence="3" id="KW-1185">Reference proteome</keyword>
<dbReference type="AlphaFoldDB" id="A0A941EX09"/>
<evidence type="ECO:0000259" key="1">
    <source>
        <dbReference type="Pfam" id="PF10756"/>
    </source>
</evidence>
<reference evidence="2" key="1">
    <citation type="submission" date="2021-04" db="EMBL/GenBank/DDBJ databases">
        <title>Genome based classification of Actinospica acidithermotolerans sp. nov., an actinobacterium isolated from an Indonesian hot spring.</title>
        <authorList>
            <person name="Kusuma A.B."/>
            <person name="Putra K.E."/>
            <person name="Nafisah S."/>
            <person name="Loh J."/>
            <person name="Nouioui I."/>
            <person name="Goodfellow M."/>
        </authorList>
    </citation>
    <scope>NUCLEOTIDE SEQUENCE</scope>
    <source>
        <strain evidence="2">CSCA 57</strain>
    </source>
</reference>
<comment type="caution">
    <text evidence="2">The sequence shown here is derived from an EMBL/GenBank/DDBJ whole genome shotgun (WGS) entry which is preliminary data.</text>
</comment>
<gene>
    <name evidence="2" type="ORF">KDL01_36715</name>
</gene>
<evidence type="ECO:0000313" key="3">
    <source>
        <dbReference type="Proteomes" id="UP000675781"/>
    </source>
</evidence>
<sequence>MDELSFRYPLRVRLGRMAIASWALAVLVVEVTGWGGARRNPVATAVFILVCGKLTWAAASAARGRTTITATGLEIRGGLGGVSGALVWSEIRGVRIVTSGPAQWEHRAVRATLTDGRAFRLPALRTRNQPKPGRLYAAFYSLVGHDALLGDAEFDRAFEEVARRRDQHGPAVD</sequence>
<protein>
    <submittedName>
        <fullName evidence="2">PH domain-containing protein</fullName>
    </submittedName>
</protein>
<evidence type="ECO:0000313" key="2">
    <source>
        <dbReference type="EMBL" id="MBR7838868.1"/>
    </source>
</evidence>
<feature type="domain" description="Low molecular weight protein antigen 6 PH" evidence="1">
    <location>
        <begin position="64"/>
        <end position="130"/>
    </location>
</feature>
<dbReference type="Pfam" id="PF10756">
    <property type="entry name" value="bPH_6"/>
    <property type="match status" value="1"/>
</dbReference>
<accession>A0A941EX09</accession>